<protein>
    <submittedName>
        <fullName evidence="2">Uncharacterized protein</fullName>
    </submittedName>
</protein>
<dbReference type="AlphaFoldDB" id="A0A8T0HUY5"/>
<sequence length="147" mass="16884">MLNFDPPHLKWLGWYIKKIPDVHGFIDVNDEAILTCVIKEIEVVESASFLEKAEALEATLEEVKELVKFKGDKDSRDSTVVPSSTLLFALSGRQVAVYVPIMKTRTYLTHYIPILFSELQEMIALRTGKEVQSHQSQIQMFLWMLRA</sequence>
<comment type="caution">
    <text evidence="2">The sequence shown here is derived from an EMBL/GenBank/DDBJ whole genome shotgun (WGS) entry which is preliminary data.</text>
</comment>
<dbReference type="EMBL" id="CM026426">
    <property type="protein sequence ID" value="KAG0574278.1"/>
    <property type="molecule type" value="Genomic_DNA"/>
</dbReference>
<organism evidence="2 3">
    <name type="scientific">Ceratodon purpureus</name>
    <name type="common">Fire moss</name>
    <name type="synonym">Dicranum purpureum</name>
    <dbReference type="NCBI Taxonomy" id="3225"/>
    <lineage>
        <taxon>Eukaryota</taxon>
        <taxon>Viridiplantae</taxon>
        <taxon>Streptophyta</taxon>
        <taxon>Embryophyta</taxon>
        <taxon>Bryophyta</taxon>
        <taxon>Bryophytina</taxon>
        <taxon>Bryopsida</taxon>
        <taxon>Dicranidae</taxon>
        <taxon>Pseudoditrichales</taxon>
        <taxon>Ditrichaceae</taxon>
        <taxon>Ceratodon</taxon>
    </lineage>
</organism>
<reference evidence="2" key="1">
    <citation type="submission" date="2020-06" db="EMBL/GenBank/DDBJ databases">
        <title>WGS assembly of Ceratodon purpureus strain R40.</title>
        <authorList>
            <person name="Carey S.B."/>
            <person name="Jenkins J."/>
            <person name="Shu S."/>
            <person name="Lovell J.T."/>
            <person name="Sreedasyam A."/>
            <person name="Maumus F."/>
            <person name="Tiley G.P."/>
            <person name="Fernandez-Pozo N."/>
            <person name="Barry K."/>
            <person name="Chen C."/>
            <person name="Wang M."/>
            <person name="Lipzen A."/>
            <person name="Daum C."/>
            <person name="Saski C.A."/>
            <person name="Payton A.C."/>
            <person name="Mcbreen J.C."/>
            <person name="Conrad R.E."/>
            <person name="Kollar L.M."/>
            <person name="Olsson S."/>
            <person name="Huttunen S."/>
            <person name="Landis J.B."/>
            <person name="Wickett N.J."/>
            <person name="Johnson M.G."/>
            <person name="Rensing S.A."/>
            <person name="Grimwood J."/>
            <person name="Schmutz J."/>
            <person name="Mcdaniel S.F."/>
        </authorList>
    </citation>
    <scope>NUCLEOTIDE SEQUENCE</scope>
    <source>
        <strain evidence="2">R40</strain>
    </source>
</reference>
<feature type="coiled-coil region" evidence="1">
    <location>
        <begin position="46"/>
        <end position="73"/>
    </location>
</feature>
<accession>A0A8T0HUY5</accession>
<keyword evidence="3" id="KW-1185">Reference proteome</keyword>
<gene>
    <name evidence="2" type="ORF">KC19_VG249900</name>
</gene>
<keyword evidence="1" id="KW-0175">Coiled coil</keyword>
<evidence type="ECO:0000313" key="2">
    <source>
        <dbReference type="EMBL" id="KAG0574278.1"/>
    </source>
</evidence>
<evidence type="ECO:0000256" key="1">
    <source>
        <dbReference type="SAM" id="Coils"/>
    </source>
</evidence>
<proteinExistence type="predicted"/>
<dbReference type="Proteomes" id="UP000822688">
    <property type="component" value="Chromosome V"/>
</dbReference>
<evidence type="ECO:0000313" key="3">
    <source>
        <dbReference type="Proteomes" id="UP000822688"/>
    </source>
</evidence>
<name>A0A8T0HUY5_CERPU</name>